<dbReference type="EMBL" id="JACHGW010000002">
    <property type="protein sequence ID" value="MBB6050820.1"/>
    <property type="molecule type" value="Genomic_DNA"/>
</dbReference>
<dbReference type="PROSITE" id="PS00149">
    <property type="entry name" value="SULFATASE_2"/>
    <property type="match status" value="1"/>
</dbReference>
<comment type="caution">
    <text evidence="6">The sequence shown here is derived from an EMBL/GenBank/DDBJ whole genome shotgun (WGS) entry which is preliminary data.</text>
</comment>
<dbReference type="InterPro" id="IPR017850">
    <property type="entry name" value="Alkaline_phosphatase_core_sf"/>
</dbReference>
<evidence type="ECO:0000256" key="1">
    <source>
        <dbReference type="ARBA" id="ARBA00008779"/>
    </source>
</evidence>
<dbReference type="PANTHER" id="PTHR42693:SF53">
    <property type="entry name" value="ENDO-4-O-SULFATASE"/>
    <property type="match status" value="1"/>
</dbReference>
<dbReference type="RefSeq" id="WP_184196466.1">
    <property type="nucleotide sequence ID" value="NZ_JACHGW010000002.1"/>
</dbReference>
<name>A0A7W9W782_ARMRO</name>
<dbReference type="CDD" id="cd16025">
    <property type="entry name" value="PAS_like"/>
    <property type="match status" value="1"/>
</dbReference>
<feature type="domain" description="Sulfatase N-terminal" evidence="5">
    <location>
        <begin position="3"/>
        <end position="406"/>
    </location>
</feature>
<dbReference type="AlphaFoldDB" id="A0A7W9W782"/>
<evidence type="ECO:0000259" key="5">
    <source>
        <dbReference type="Pfam" id="PF00884"/>
    </source>
</evidence>
<comment type="similarity">
    <text evidence="1">Belongs to the sulfatase family.</text>
</comment>
<protein>
    <submittedName>
        <fullName evidence="6">Arylsulfatase</fullName>
        <ecNumber evidence="6">3.1.6.1</ecNumber>
    </submittedName>
</protein>
<evidence type="ECO:0000313" key="7">
    <source>
        <dbReference type="Proteomes" id="UP000520814"/>
    </source>
</evidence>
<dbReference type="InterPro" id="IPR001791">
    <property type="entry name" value="Laminin_G"/>
</dbReference>
<organism evidence="6 7">
    <name type="scientific">Armatimonas rosea</name>
    <dbReference type="NCBI Taxonomy" id="685828"/>
    <lineage>
        <taxon>Bacteria</taxon>
        <taxon>Bacillati</taxon>
        <taxon>Armatimonadota</taxon>
        <taxon>Armatimonadia</taxon>
        <taxon>Armatimonadales</taxon>
        <taxon>Armatimonadaceae</taxon>
        <taxon>Armatimonas</taxon>
    </lineage>
</organism>
<dbReference type="Gene3D" id="3.40.720.10">
    <property type="entry name" value="Alkaline Phosphatase, subunit A"/>
    <property type="match status" value="1"/>
</dbReference>
<dbReference type="GO" id="GO:0004065">
    <property type="term" value="F:arylsulfatase activity"/>
    <property type="evidence" value="ECO:0007669"/>
    <property type="project" value="UniProtKB-EC"/>
</dbReference>
<accession>A0A7W9W782</accession>
<dbReference type="Gene3D" id="3.30.1120.10">
    <property type="match status" value="1"/>
</dbReference>
<dbReference type="PANTHER" id="PTHR42693">
    <property type="entry name" value="ARYLSULFATASE FAMILY MEMBER"/>
    <property type="match status" value="1"/>
</dbReference>
<dbReference type="GO" id="GO:0046872">
    <property type="term" value="F:metal ion binding"/>
    <property type="evidence" value="ECO:0007669"/>
    <property type="project" value="UniProtKB-KW"/>
</dbReference>
<evidence type="ECO:0000256" key="4">
    <source>
        <dbReference type="ARBA" id="ARBA00022837"/>
    </source>
</evidence>
<dbReference type="EC" id="3.1.6.1" evidence="6"/>
<dbReference type="CDD" id="cd00110">
    <property type="entry name" value="LamG"/>
    <property type="match status" value="1"/>
</dbReference>
<dbReference type="InterPro" id="IPR050738">
    <property type="entry name" value="Sulfatase"/>
</dbReference>
<sequence>MKPNVLLILADDLGWSDLGCYGSEIKTPNLDSLAKEGLRFTQFYNSARCSPSRAAILTGLHPHQAGFPNLSGVLVERCATLPEVLKPAGYQSYMVGKWHLSEKSKPTDRGFDEFYGMLGGYNSCWQEEPFFTRWPAGRAKRRYAPDQFYATDVFGDYALDFIQQGQKSGKPWFLYLAFNAPHFPLHAPESEIAKYEKLYFEKGWDRIREERLARQKTLGLVPGNLALTPRSVVPENRFNTQTGWADRENPAWASLPEDRRRDLARRMAVFAAMVDRMDQNIGRVTAELKRSGQLDNTVIFFLSDNGGCAEWDPWGFDESSGPKNTLHSGADLKTVGGPKSYISYGSGWANVSNTPWRLYKHYNHEGGIRTPLIVHWPAGVKTKPGALTTQPGYIADFMPTLLELCGAAYPSGKLALEGTSLTPALSGKALTPRTIFIEHEGNRSVRDGDWKLVGLAGKPWELYNLTLDPTERTDLASREPARVAALSRAWDAWAERCRVVEKKPAGDALPTPQIANRPLTIQCDVQTQSRSGVILAQGGQQYGYALHLHEGKLVFSVRIAQKLTAIETREALPAGKWALEARLAPEGTMTLLVNTKVVATGKAPGLIPVQPQDGLSIGRDDKTAVGDYTPPHPLDGTVTQVKISAPG</sequence>
<dbReference type="SUPFAM" id="SSF49899">
    <property type="entry name" value="Concanavalin A-like lectins/glucanases"/>
    <property type="match status" value="1"/>
</dbReference>
<keyword evidence="2" id="KW-0479">Metal-binding</keyword>
<evidence type="ECO:0000256" key="3">
    <source>
        <dbReference type="ARBA" id="ARBA00022801"/>
    </source>
</evidence>
<dbReference type="SUPFAM" id="SSF53649">
    <property type="entry name" value="Alkaline phosphatase-like"/>
    <property type="match status" value="1"/>
</dbReference>
<proteinExistence type="inferred from homology"/>
<dbReference type="InterPro" id="IPR000917">
    <property type="entry name" value="Sulfatase_N"/>
</dbReference>
<keyword evidence="3 6" id="KW-0378">Hydrolase</keyword>
<dbReference type="Pfam" id="PF00884">
    <property type="entry name" value="Sulfatase"/>
    <property type="match status" value="1"/>
</dbReference>
<dbReference type="InterPro" id="IPR024607">
    <property type="entry name" value="Sulfatase_CS"/>
</dbReference>
<keyword evidence="7" id="KW-1185">Reference proteome</keyword>
<evidence type="ECO:0000313" key="6">
    <source>
        <dbReference type="EMBL" id="MBB6050820.1"/>
    </source>
</evidence>
<gene>
    <name evidence="6" type="ORF">HNQ39_002611</name>
</gene>
<reference evidence="6 7" key="1">
    <citation type="submission" date="2020-08" db="EMBL/GenBank/DDBJ databases">
        <title>Genomic Encyclopedia of Type Strains, Phase IV (KMG-IV): sequencing the most valuable type-strain genomes for metagenomic binning, comparative biology and taxonomic classification.</title>
        <authorList>
            <person name="Goeker M."/>
        </authorList>
    </citation>
    <scope>NUCLEOTIDE SEQUENCE [LARGE SCALE GENOMIC DNA]</scope>
    <source>
        <strain evidence="6 7">DSM 23562</strain>
    </source>
</reference>
<evidence type="ECO:0000256" key="2">
    <source>
        <dbReference type="ARBA" id="ARBA00022723"/>
    </source>
</evidence>
<dbReference type="Proteomes" id="UP000520814">
    <property type="component" value="Unassembled WGS sequence"/>
</dbReference>
<keyword evidence="4" id="KW-0106">Calcium</keyword>
<dbReference type="Gene3D" id="2.60.120.200">
    <property type="match status" value="1"/>
</dbReference>
<dbReference type="InterPro" id="IPR013320">
    <property type="entry name" value="ConA-like_dom_sf"/>
</dbReference>